<dbReference type="PROSITE" id="PS51318">
    <property type="entry name" value="TAT"/>
    <property type="match status" value="1"/>
</dbReference>
<evidence type="ECO:0000313" key="3">
    <source>
        <dbReference type="Proteomes" id="UP000295781"/>
    </source>
</evidence>
<dbReference type="OrthoDB" id="9812931at2"/>
<gene>
    <name evidence="2" type="ORF">SOCEGT47_009800</name>
</gene>
<dbReference type="InterPro" id="IPR010905">
    <property type="entry name" value="Glyco_hydro_88"/>
</dbReference>
<dbReference type="Gene3D" id="1.50.10.10">
    <property type="match status" value="1"/>
</dbReference>
<dbReference type="RefSeq" id="WP_129345721.1">
    <property type="nucleotide sequence ID" value="NZ_CP012670.1"/>
</dbReference>
<keyword evidence="1 2" id="KW-0378">Hydrolase</keyword>
<reference evidence="2 3" key="1">
    <citation type="submission" date="2015-09" db="EMBL/GenBank/DDBJ databases">
        <title>Sorangium comparison.</title>
        <authorList>
            <person name="Zaburannyi N."/>
            <person name="Bunk B."/>
            <person name="Overmann J."/>
            <person name="Mueller R."/>
        </authorList>
    </citation>
    <scope>NUCLEOTIDE SEQUENCE [LARGE SCALE GENOMIC DNA]</scope>
    <source>
        <strain evidence="2 3">So ceGT47</strain>
    </source>
</reference>
<dbReference type="InterPro" id="IPR052043">
    <property type="entry name" value="PolySaccharide_Degr_Enz"/>
</dbReference>
<dbReference type="Pfam" id="PF07470">
    <property type="entry name" value="Glyco_hydro_88"/>
    <property type="match status" value="1"/>
</dbReference>
<organism evidence="2 3">
    <name type="scientific">Sorangium cellulosum</name>
    <name type="common">Polyangium cellulosum</name>
    <dbReference type="NCBI Taxonomy" id="56"/>
    <lineage>
        <taxon>Bacteria</taxon>
        <taxon>Pseudomonadati</taxon>
        <taxon>Myxococcota</taxon>
        <taxon>Polyangia</taxon>
        <taxon>Polyangiales</taxon>
        <taxon>Polyangiaceae</taxon>
        <taxon>Sorangium</taxon>
    </lineage>
</organism>
<dbReference type="InterPro" id="IPR008928">
    <property type="entry name" value="6-hairpin_glycosidase_sf"/>
</dbReference>
<dbReference type="EMBL" id="CP012670">
    <property type="protein sequence ID" value="AUX20508.1"/>
    <property type="molecule type" value="Genomic_DNA"/>
</dbReference>
<dbReference type="PANTHER" id="PTHR33886:SF8">
    <property type="entry name" value="UNSATURATED RHAMNOGALACTURONAN HYDROLASE (EUROFUNG)"/>
    <property type="match status" value="1"/>
</dbReference>
<dbReference type="InterPro" id="IPR012341">
    <property type="entry name" value="6hp_glycosidase-like_sf"/>
</dbReference>
<accession>A0A4P2PV50</accession>
<proteinExistence type="predicted"/>
<dbReference type="InterPro" id="IPR006311">
    <property type="entry name" value="TAT_signal"/>
</dbReference>
<protein>
    <submittedName>
        <fullName evidence="2">Glycosyl hydrolase</fullName>
    </submittedName>
</protein>
<dbReference type="SUPFAM" id="SSF48208">
    <property type="entry name" value="Six-hairpin glycosidases"/>
    <property type="match status" value="1"/>
</dbReference>
<sequence length="423" mass="45419">MAIADGSSGTRAARSAPRRRALLAAAARSAPRRRALLAAAAMAGAVAAAGCSGSEAPGGSAATCSPTPPSPDDAFARERAPGSGDVALARAIADRWIAEHPPESLPWDWGEGTIMLALVDLYRVTQHAPYRDHYLRYIDRHIERGYEITTSDRCPPAAAALALHAETCAARYGEVVGDVLHYLREEARRTEQGGINHLGVSPLFEPTLWVDSLFMFGNVLVRAGERAEGGRELDEFSGQYTLFASLLQDEPGLFRHAYNWATPQDPGVYWARGNAWVTAAGYEYLRARAARGEQDGAVAGSLERQVAQILRTQDPDTGLWWTIMNRPDEIYLETSATALFAVGLARGLRYGFLDASVRGAIERAMAGVRARVVEDGAGRPVVTGISGPTSVGRLEDYARVELRDDVSYGVGAVILALVETSGL</sequence>
<name>A0A4P2PV50_SORCE</name>
<evidence type="ECO:0000313" key="2">
    <source>
        <dbReference type="EMBL" id="AUX20508.1"/>
    </source>
</evidence>
<dbReference type="PANTHER" id="PTHR33886">
    <property type="entry name" value="UNSATURATED RHAMNOGALACTURONAN HYDROLASE (EUROFUNG)"/>
    <property type="match status" value="1"/>
</dbReference>
<dbReference type="AlphaFoldDB" id="A0A4P2PV50"/>
<evidence type="ECO:0000256" key="1">
    <source>
        <dbReference type="ARBA" id="ARBA00022801"/>
    </source>
</evidence>
<dbReference type="Proteomes" id="UP000295781">
    <property type="component" value="Chromosome"/>
</dbReference>
<dbReference type="GO" id="GO:0016787">
    <property type="term" value="F:hydrolase activity"/>
    <property type="evidence" value="ECO:0007669"/>
    <property type="project" value="UniProtKB-KW"/>
</dbReference>
<dbReference type="GO" id="GO:0005975">
    <property type="term" value="P:carbohydrate metabolic process"/>
    <property type="evidence" value="ECO:0007669"/>
    <property type="project" value="InterPro"/>
</dbReference>